<protein>
    <submittedName>
        <fullName evidence="1">Uncharacterized protein</fullName>
    </submittedName>
</protein>
<name>A0A6C0EEU0_9ZZZZ</name>
<evidence type="ECO:0000313" key="1">
    <source>
        <dbReference type="EMBL" id="QHT27111.1"/>
    </source>
</evidence>
<proteinExistence type="predicted"/>
<dbReference type="EMBL" id="MN739810">
    <property type="protein sequence ID" value="QHT27111.1"/>
    <property type="molecule type" value="Genomic_DNA"/>
</dbReference>
<accession>A0A6C0EEU0</accession>
<reference evidence="1" key="1">
    <citation type="journal article" date="2020" name="Nature">
        <title>Giant virus diversity and host interactions through global metagenomics.</title>
        <authorList>
            <person name="Schulz F."/>
            <person name="Roux S."/>
            <person name="Paez-Espino D."/>
            <person name="Jungbluth S."/>
            <person name="Walsh D.A."/>
            <person name="Denef V.J."/>
            <person name="McMahon K.D."/>
            <person name="Konstantinidis K.T."/>
            <person name="Eloe-Fadrosh E.A."/>
            <person name="Kyrpides N.C."/>
            <person name="Woyke T."/>
        </authorList>
    </citation>
    <scope>NUCLEOTIDE SEQUENCE</scope>
    <source>
        <strain evidence="1">GVMAG-M-3300023179-2</strain>
    </source>
</reference>
<sequence length="230" mass="27221">MNNEIYLIEYKNKIIGAYLDYNLAEIFLISCIQNNLMDNNIRILVFNLNSCYNKKIINFTANIYPNKNDNYIEQYINESYCEKPADLISVTSSTKDLNMNLINTINNLGENDEKICELAKKKKKIMHKINIINYNKNKIDEYKNLFLEDKKLFEKFNNLIKNDISFQIPELFKDKYNVFIKLLNDNNLNFDSFINEYYNNNFYTDKLILDKSSVTSDNNTIDEFEISSLS</sequence>
<dbReference type="AlphaFoldDB" id="A0A6C0EEU0"/>
<organism evidence="1">
    <name type="scientific">viral metagenome</name>
    <dbReference type="NCBI Taxonomy" id="1070528"/>
    <lineage>
        <taxon>unclassified sequences</taxon>
        <taxon>metagenomes</taxon>
        <taxon>organismal metagenomes</taxon>
    </lineage>
</organism>